<reference evidence="3" key="2">
    <citation type="submission" date="2015-01" db="EMBL/GenBank/DDBJ databases">
        <title>Evolutionary Origins and Diversification of the Mycorrhizal Mutualists.</title>
        <authorList>
            <consortium name="DOE Joint Genome Institute"/>
            <consortium name="Mycorrhizal Genomics Consortium"/>
            <person name="Kohler A."/>
            <person name="Kuo A."/>
            <person name="Nagy L.G."/>
            <person name="Floudas D."/>
            <person name="Copeland A."/>
            <person name="Barry K.W."/>
            <person name="Cichocki N."/>
            <person name="Veneault-Fourrey C."/>
            <person name="LaButti K."/>
            <person name="Lindquist E.A."/>
            <person name="Lipzen A."/>
            <person name="Lundell T."/>
            <person name="Morin E."/>
            <person name="Murat C."/>
            <person name="Riley R."/>
            <person name="Ohm R."/>
            <person name="Sun H."/>
            <person name="Tunlid A."/>
            <person name="Henrissat B."/>
            <person name="Grigoriev I.V."/>
            <person name="Hibbett D.S."/>
            <person name="Martin F."/>
        </authorList>
    </citation>
    <scope>NUCLEOTIDE SEQUENCE [LARGE SCALE GENOMIC DNA]</scope>
    <source>
        <strain evidence="3">Marx 270</strain>
    </source>
</reference>
<feature type="compositionally biased region" description="Basic residues" evidence="1">
    <location>
        <begin position="205"/>
        <end position="216"/>
    </location>
</feature>
<dbReference type="Proteomes" id="UP000054217">
    <property type="component" value="Unassembled WGS sequence"/>
</dbReference>
<evidence type="ECO:0000313" key="2">
    <source>
        <dbReference type="EMBL" id="KIO11469.1"/>
    </source>
</evidence>
<sequence>MELPGHYYEHLQAFFWREKVIRLVLEFKEHEVQDPLKENLTLILVYMDRIFTQVVREAKSIKGDACAPDWHSPTFDNYLLIKYHVKHHEPEMVREYRQKNACNINMENIEDVDWHEHEDTLSEIWYGSSTGFKMEEKNIISGDCGGQSRALILLSSNHFLAILEPTASAALQGGGDVAMEVEQKSDGKKNPKKNTKSPPKEIPTRKHGPKAAKGKGKVTTTEDDGMTWPGV</sequence>
<dbReference type="InParanoid" id="A0A0C3PS64"/>
<name>A0A0C3PS64_PISTI</name>
<proteinExistence type="predicted"/>
<dbReference type="OrthoDB" id="2611030at2759"/>
<dbReference type="EMBL" id="KN831949">
    <property type="protein sequence ID" value="KIO11469.1"/>
    <property type="molecule type" value="Genomic_DNA"/>
</dbReference>
<keyword evidence="3" id="KW-1185">Reference proteome</keyword>
<evidence type="ECO:0000313" key="3">
    <source>
        <dbReference type="Proteomes" id="UP000054217"/>
    </source>
</evidence>
<evidence type="ECO:0000256" key="1">
    <source>
        <dbReference type="SAM" id="MobiDB-lite"/>
    </source>
</evidence>
<accession>A0A0C3PS64</accession>
<reference evidence="2 3" key="1">
    <citation type="submission" date="2014-04" db="EMBL/GenBank/DDBJ databases">
        <authorList>
            <consortium name="DOE Joint Genome Institute"/>
            <person name="Kuo A."/>
            <person name="Kohler A."/>
            <person name="Costa M.D."/>
            <person name="Nagy L.G."/>
            <person name="Floudas D."/>
            <person name="Copeland A."/>
            <person name="Barry K.W."/>
            <person name="Cichocki N."/>
            <person name="Veneault-Fourrey C."/>
            <person name="LaButti K."/>
            <person name="Lindquist E.A."/>
            <person name="Lipzen A."/>
            <person name="Lundell T."/>
            <person name="Morin E."/>
            <person name="Murat C."/>
            <person name="Sun H."/>
            <person name="Tunlid A."/>
            <person name="Henrissat B."/>
            <person name="Grigoriev I.V."/>
            <person name="Hibbett D.S."/>
            <person name="Martin F."/>
            <person name="Nordberg H.P."/>
            <person name="Cantor M.N."/>
            <person name="Hua S.X."/>
        </authorList>
    </citation>
    <scope>NUCLEOTIDE SEQUENCE [LARGE SCALE GENOMIC DNA]</scope>
    <source>
        <strain evidence="2 3">Marx 270</strain>
    </source>
</reference>
<organism evidence="2 3">
    <name type="scientific">Pisolithus tinctorius Marx 270</name>
    <dbReference type="NCBI Taxonomy" id="870435"/>
    <lineage>
        <taxon>Eukaryota</taxon>
        <taxon>Fungi</taxon>
        <taxon>Dikarya</taxon>
        <taxon>Basidiomycota</taxon>
        <taxon>Agaricomycotina</taxon>
        <taxon>Agaricomycetes</taxon>
        <taxon>Agaricomycetidae</taxon>
        <taxon>Boletales</taxon>
        <taxon>Sclerodermatineae</taxon>
        <taxon>Pisolithaceae</taxon>
        <taxon>Pisolithus</taxon>
    </lineage>
</organism>
<dbReference type="AlphaFoldDB" id="A0A0C3PS64"/>
<gene>
    <name evidence="2" type="ORF">M404DRAFT_20147</name>
</gene>
<dbReference type="HOGENOM" id="CLU_1200258_0_0_1"/>
<feature type="region of interest" description="Disordered" evidence="1">
    <location>
        <begin position="179"/>
        <end position="231"/>
    </location>
</feature>
<protein>
    <submittedName>
        <fullName evidence="2">Uncharacterized protein</fullName>
    </submittedName>
</protein>